<comment type="caution">
    <text evidence="1">The sequence shown here is derived from an EMBL/GenBank/DDBJ whole genome shotgun (WGS) entry which is preliminary data.</text>
</comment>
<evidence type="ECO:0000313" key="2">
    <source>
        <dbReference type="Proteomes" id="UP000634667"/>
    </source>
</evidence>
<evidence type="ECO:0000313" key="1">
    <source>
        <dbReference type="EMBL" id="GGW62320.1"/>
    </source>
</evidence>
<reference evidence="2" key="1">
    <citation type="journal article" date="2019" name="Int. J. Syst. Evol. Microbiol.">
        <title>The Global Catalogue of Microorganisms (GCM) 10K type strain sequencing project: providing services to taxonomists for standard genome sequencing and annotation.</title>
        <authorList>
            <consortium name="The Broad Institute Genomics Platform"/>
            <consortium name="The Broad Institute Genome Sequencing Center for Infectious Disease"/>
            <person name="Wu L."/>
            <person name="Ma J."/>
        </authorList>
    </citation>
    <scope>NUCLEOTIDE SEQUENCE [LARGE SCALE GENOMIC DNA]</scope>
    <source>
        <strain evidence="2">KCTC 23723</strain>
    </source>
</reference>
<name>A0ABQ2WM08_9ALTE</name>
<keyword evidence="2" id="KW-1185">Reference proteome</keyword>
<dbReference type="InterPro" id="IPR002504">
    <property type="entry name" value="NADK"/>
</dbReference>
<dbReference type="InterPro" id="IPR039065">
    <property type="entry name" value="AcoX-like"/>
</dbReference>
<dbReference type="GO" id="GO:0016301">
    <property type="term" value="F:kinase activity"/>
    <property type="evidence" value="ECO:0007669"/>
    <property type="project" value="UniProtKB-KW"/>
</dbReference>
<keyword evidence="1" id="KW-0808">Transferase</keyword>
<accession>A0ABQ2WM08</accession>
<dbReference type="PANTHER" id="PTHR40697">
    <property type="entry name" value="ACETOIN CATABOLISM PROTEIN X"/>
    <property type="match status" value="1"/>
</dbReference>
<dbReference type="InterPro" id="IPR016064">
    <property type="entry name" value="NAD/diacylglycerol_kinase_sf"/>
</dbReference>
<protein>
    <submittedName>
        <fullName evidence="1">ATP-NAD kinase</fullName>
    </submittedName>
</protein>
<sequence>MQMIKPFRLGLIINPLAGLGGSVGLKGSDDLAEQALSLGAVPMAEQRARVCLSQLLPLRERVHIVTVAGEMGAALCHELGFNVEVCYVPPAAPTTANDTEQAAALLAEQGIDLLLFAGGDGTARNICHIVGDRTTVLGIPAGCKIHSGVYAISPLAAGKLLAKLVAGELVSQQEAAVMDIDEIAFRQGVVKARRYGEMRIPAELRYVQSVKMAGKESEELVLDDLAAYVVGQMQENVRYVMGSGSTVAAVMAELGLENTLLGVDVIENGQLLAKDVTASQLLDLVAAYPSKLLITLIGGQGHVFGRGNQQLSPAVIRAIGRDNIILLATKTKLQQLGGRPLLADTGDMALDRELQGLLSVLTGYNDYVMYRLGYEDDKNDE</sequence>
<gene>
    <name evidence="1" type="ORF">GCM10008111_17800</name>
</gene>
<proteinExistence type="predicted"/>
<dbReference type="PANTHER" id="PTHR40697:SF2">
    <property type="entry name" value="ATP-NAD KINASE-RELATED"/>
    <property type="match status" value="1"/>
</dbReference>
<dbReference type="Pfam" id="PF01513">
    <property type="entry name" value="NAD_kinase"/>
    <property type="match status" value="1"/>
</dbReference>
<dbReference type="Proteomes" id="UP000634667">
    <property type="component" value="Unassembled WGS sequence"/>
</dbReference>
<dbReference type="Pfam" id="PF20143">
    <property type="entry name" value="NAD_kinase_C"/>
    <property type="match status" value="1"/>
</dbReference>
<dbReference type="PIRSF" id="PIRSF016907">
    <property type="entry name" value="Kin_ATP-NAD"/>
    <property type="match status" value="1"/>
</dbReference>
<dbReference type="EMBL" id="BMYR01000007">
    <property type="protein sequence ID" value="GGW62320.1"/>
    <property type="molecule type" value="Genomic_DNA"/>
</dbReference>
<keyword evidence="1" id="KW-0418">Kinase</keyword>
<dbReference type="SUPFAM" id="SSF111331">
    <property type="entry name" value="NAD kinase/diacylglycerol kinase-like"/>
    <property type="match status" value="1"/>
</dbReference>
<dbReference type="InterPro" id="IPR011386">
    <property type="entry name" value="Put_ATP-NAD_kin"/>
</dbReference>
<organism evidence="1 2">
    <name type="scientific">Alishewanella tabrizica</name>
    <dbReference type="NCBI Taxonomy" id="671278"/>
    <lineage>
        <taxon>Bacteria</taxon>
        <taxon>Pseudomonadati</taxon>
        <taxon>Pseudomonadota</taxon>
        <taxon>Gammaproteobacteria</taxon>
        <taxon>Alteromonadales</taxon>
        <taxon>Alteromonadaceae</taxon>
        <taxon>Alishewanella</taxon>
    </lineage>
</organism>